<dbReference type="EMBL" id="PEXE01000010">
    <property type="protein sequence ID" value="PIU28771.1"/>
    <property type="molecule type" value="Genomic_DNA"/>
</dbReference>
<keyword evidence="1" id="KW-1133">Transmembrane helix</keyword>
<evidence type="ECO:0000313" key="3">
    <source>
        <dbReference type="Proteomes" id="UP000231669"/>
    </source>
</evidence>
<keyword evidence="1" id="KW-0472">Membrane</keyword>
<evidence type="ECO:0000256" key="1">
    <source>
        <dbReference type="SAM" id="Phobius"/>
    </source>
</evidence>
<proteinExistence type="predicted"/>
<keyword evidence="1" id="KW-0812">Transmembrane</keyword>
<feature type="transmembrane region" description="Helical" evidence="1">
    <location>
        <begin position="247"/>
        <end position="265"/>
    </location>
</feature>
<name>A0A2M6YF69_9BACT</name>
<protein>
    <submittedName>
        <fullName evidence="2">Uncharacterized protein</fullName>
    </submittedName>
</protein>
<dbReference type="AlphaFoldDB" id="A0A2M6YF69"/>
<accession>A0A2M6YF69</accession>
<dbReference type="Proteomes" id="UP000231669">
    <property type="component" value="Unassembled WGS sequence"/>
</dbReference>
<comment type="caution">
    <text evidence="2">The sequence shown here is derived from an EMBL/GenBank/DDBJ whole genome shotgun (WGS) entry which is preliminary data.</text>
</comment>
<sequence length="273" mass="30171">MIKLGMNRKFALILFFFIASAILFTIIINSKRRLILGTTTSLTSPDTTVSTAIGERRLTIFGWAPALSQIKLDGVAVYDSVTAASDGSFLISGIYLPLVALYPEICLQAQDSIGRTTQPTCLPRLKAGKYNYTVGPVLLSPTLSLEKGEIIKGDLVAASGQTTPKTQVDIFLARAYSIPKYQIKSDATGNFGFNLPTETVDKWRVFAGAEILGAASAKSNTLTFQVHPLIYSLWLMLKRLFELLRPYLIYLVILIEVVILAHLLLKRHRHPLR</sequence>
<gene>
    <name evidence="2" type="ORF">COT08_00515</name>
</gene>
<evidence type="ECO:0000313" key="2">
    <source>
        <dbReference type="EMBL" id="PIU28771.1"/>
    </source>
</evidence>
<reference evidence="3" key="1">
    <citation type="submission" date="2017-09" db="EMBL/GenBank/DDBJ databases">
        <title>Depth-based differentiation of microbial function through sediment-hosted aquifers and enrichment of novel symbionts in the deep terrestrial subsurface.</title>
        <authorList>
            <person name="Probst A.J."/>
            <person name="Ladd B."/>
            <person name="Jarett J.K."/>
            <person name="Geller-Mcgrath D.E."/>
            <person name="Sieber C.M.K."/>
            <person name="Emerson J.B."/>
            <person name="Anantharaman K."/>
            <person name="Thomas B.C."/>
            <person name="Malmstrom R."/>
            <person name="Stieglmeier M."/>
            <person name="Klingl A."/>
            <person name="Woyke T."/>
            <person name="Ryan C.M."/>
            <person name="Banfield J.F."/>
        </authorList>
    </citation>
    <scope>NUCLEOTIDE SEQUENCE [LARGE SCALE GENOMIC DNA]</scope>
</reference>
<organism evidence="2 3">
    <name type="scientific">Candidatus Woesebacteria bacterium CG07_land_8_20_14_0_80_44_9</name>
    <dbReference type="NCBI Taxonomy" id="1975058"/>
    <lineage>
        <taxon>Bacteria</taxon>
        <taxon>Candidatus Woeseibacteriota</taxon>
    </lineage>
</organism>